<evidence type="ECO:0000313" key="7">
    <source>
        <dbReference type="EMBL" id="BAK83391.1"/>
    </source>
</evidence>
<reference evidence="8" key="1">
    <citation type="journal article" date="2011" name="J. Bacteriol.">
        <title>Complete genome sequence of NBRC 3288, a unique cellulose-nonproducing strain of Gluconacetobacter xylinus isolated from vinegar.</title>
        <authorList>
            <person name="Ogino H."/>
            <person name="Azuma Y."/>
            <person name="Hosoyama A."/>
            <person name="Nakazawa H."/>
            <person name="Matsutani M."/>
            <person name="Hasegawa A."/>
            <person name="Otsuyama K."/>
            <person name="Matsushita K."/>
            <person name="Fujita N."/>
            <person name="Shirai M."/>
        </authorList>
    </citation>
    <scope>NUCLEOTIDE SEQUENCE [LARGE SCALE GENOMIC DNA]</scope>
    <source>
        <strain evidence="8">NBRC 3288 / BCRC 11682 / LMG 1693</strain>
    </source>
</reference>
<evidence type="ECO:0008006" key="9">
    <source>
        <dbReference type="Google" id="ProtNLM"/>
    </source>
</evidence>
<keyword evidence="4 6" id="KW-1133">Transmembrane helix</keyword>
<dbReference type="Proteomes" id="UP000009044">
    <property type="component" value="Chromosome"/>
</dbReference>
<evidence type="ECO:0000256" key="1">
    <source>
        <dbReference type="ARBA" id="ARBA00004651"/>
    </source>
</evidence>
<feature type="transmembrane region" description="Helical" evidence="6">
    <location>
        <begin position="219"/>
        <end position="239"/>
    </location>
</feature>
<feature type="transmembrane region" description="Helical" evidence="6">
    <location>
        <begin position="387"/>
        <end position="409"/>
    </location>
</feature>
<dbReference type="eggNOG" id="COG0651">
    <property type="taxonomic scope" value="Bacteria"/>
</dbReference>
<keyword evidence="2" id="KW-1003">Cell membrane</keyword>
<proteinExistence type="predicted"/>
<dbReference type="EMBL" id="AP012159">
    <property type="protein sequence ID" value="BAK83391.1"/>
    <property type="molecule type" value="Genomic_DNA"/>
</dbReference>
<gene>
    <name evidence="7" type="ordered locus">GLX_09790</name>
</gene>
<evidence type="ECO:0000256" key="6">
    <source>
        <dbReference type="SAM" id="Phobius"/>
    </source>
</evidence>
<feature type="transmembrane region" description="Helical" evidence="6">
    <location>
        <begin position="187"/>
        <end position="207"/>
    </location>
</feature>
<evidence type="ECO:0000256" key="2">
    <source>
        <dbReference type="ARBA" id="ARBA00022475"/>
    </source>
</evidence>
<feature type="transmembrane region" description="Helical" evidence="6">
    <location>
        <begin position="298"/>
        <end position="322"/>
    </location>
</feature>
<protein>
    <recommendedName>
        <fullName evidence="9">NADH:quinone oxidoreductase/Mrp antiporter membrane subunit domain-containing protein</fullName>
    </recommendedName>
</protein>
<feature type="transmembrane region" description="Helical" evidence="6">
    <location>
        <begin position="522"/>
        <end position="541"/>
    </location>
</feature>
<feature type="transmembrane region" description="Helical" evidence="6">
    <location>
        <begin position="342"/>
        <end position="366"/>
    </location>
</feature>
<dbReference type="PATRIC" id="fig|634177.7.peg.1134"/>
<dbReference type="HOGENOM" id="CLU_486426_0_0_5"/>
<dbReference type="PANTHER" id="PTHR42682">
    <property type="entry name" value="HYDROGENASE-4 COMPONENT F"/>
    <property type="match status" value="1"/>
</dbReference>
<dbReference type="GO" id="GO:0005886">
    <property type="term" value="C:plasma membrane"/>
    <property type="evidence" value="ECO:0007669"/>
    <property type="project" value="UniProtKB-SubCell"/>
</dbReference>
<feature type="transmembrane region" description="Helical" evidence="6">
    <location>
        <begin position="440"/>
        <end position="458"/>
    </location>
</feature>
<keyword evidence="3 6" id="KW-0812">Transmembrane</keyword>
<dbReference type="STRING" id="634177.GLX_09790"/>
<evidence type="ECO:0000256" key="3">
    <source>
        <dbReference type="ARBA" id="ARBA00022692"/>
    </source>
</evidence>
<sequence>MPRPASALVVALRGGWLVACAVAVLVCLGIGLPGGSMMAGGLFAYRREVALLVPLGLAGLAASTPRDLAACAAAGLAVAGGAILSCMGAGWVVLVLCPSRRLGARHAPDLMALGLLAAALTHPASVAWLLPGLCWFGTRGLLGLSLSPRVAPRAARPFHMADIAGMVAAMGLWRQLPQAGMVADMRWGWILIVAGCVFYMTASWRALCAGGARGSMAGLMGGSGALVIVLAGLGLLAGADDLPAMATAASRTTMLVAATWLTWVFMARALDVMEREAGPLSLLRLGGMGVLMPRLSTLFALGLLAESGLPPLLGFSIIWMLLRLLADMSHGGGLVGDMPLLAALVALGVGWAVRMLALVRVVAVMLCGRPRTPRGAGAADPRGRAMVPVVLAVVPVLVVSIWPGLWLGLMEGASHMPSGAIHPVMRDMALASPDGTATLHPGRLCLLVMAVGCAVMLLRRLACPTPARQVAGWQQGAPPVPPWMVFGDPLTQIGPGNPARMVLDMLVVAPQRRRWMRAYVRGSGRVGAMLAALLHRVGWLWQGRAVSAPVVMLVACVAALVFIAWRG</sequence>
<dbReference type="InterPro" id="IPR052175">
    <property type="entry name" value="ComplexI-like_HydComp"/>
</dbReference>
<evidence type="ECO:0000313" key="8">
    <source>
        <dbReference type="Proteomes" id="UP000009044"/>
    </source>
</evidence>
<name>G2I5J4_KOMMN</name>
<keyword evidence="5 6" id="KW-0472">Membrane</keyword>
<evidence type="ECO:0000256" key="5">
    <source>
        <dbReference type="ARBA" id="ARBA00023136"/>
    </source>
</evidence>
<organism evidence="7 8">
    <name type="scientific">Komagataeibacter medellinensis (strain NBRC 3288 / BCRC 11682 / LMG 1693 / Kondo 51)</name>
    <name type="common">Gluconacetobacter medellinensis</name>
    <dbReference type="NCBI Taxonomy" id="634177"/>
    <lineage>
        <taxon>Bacteria</taxon>
        <taxon>Pseudomonadati</taxon>
        <taxon>Pseudomonadota</taxon>
        <taxon>Alphaproteobacteria</taxon>
        <taxon>Acetobacterales</taxon>
        <taxon>Acetobacteraceae</taxon>
        <taxon>Komagataeibacter</taxon>
    </lineage>
</organism>
<accession>G2I5J4</accession>
<dbReference type="KEGG" id="gxy:GLX_09790"/>
<feature type="transmembrane region" description="Helical" evidence="6">
    <location>
        <begin position="113"/>
        <end position="136"/>
    </location>
</feature>
<comment type="subcellular location">
    <subcellularLocation>
        <location evidence="1">Cell membrane</location>
        <topology evidence="1">Multi-pass membrane protein</topology>
    </subcellularLocation>
</comment>
<feature type="transmembrane region" description="Helical" evidence="6">
    <location>
        <begin position="69"/>
        <end position="93"/>
    </location>
</feature>
<dbReference type="AlphaFoldDB" id="G2I5J4"/>
<feature type="transmembrane region" description="Helical" evidence="6">
    <location>
        <begin position="547"/>
        <end position="565"/>
    </location>
</feature>
<feature type="transmembrane region" description="Helical" evidence="6">
    <location>
        <begin position="245"/>
        <end position="266"/>
    </location>
</feature>
<feature type="transmembrane region" description="Helical" evidence="6">
    <location>
        <begin position="7"/>
        <end position="32"/>
    </location>
</feature>
<dbReference type="PANTHER" id="PTHR42682:SF4">
    <property type="entry name" value="NADH-UBIQUINONE_PLASTOQUINONE"/>
    <property type="match status" value="1"/>
</dbReference>
<evidence type="ECO:0000256" key="4">
    <source>
        <dbReference type="ARBA" id="ARBA00022989"/>
    </source>
</evidence>